<evidence type="ECO:0000313" key="1">
    <source>
        <dbReference type="EMBL" id="CAF4310805.1"/>
    </source>
</evidence>
<organism evidence="1 2">
    <name type="scientific">Rotaria sordida</name>
    <dbReference type="NCBI Taxonomy" id="392033"/>
    <lineage>
        <taxon>Eukaryota</taxon>
        <taxon>Metazoa</taxon>
        <taxon>Spiralia</taxon>
        <taxon>Gnathifera</taxon>
        <taxon>Rotifera</taxon>
        <taxon>Eurotatoria</taxon>
        <taxon>Bdelloidea</taxon>
        <taxon>Philodinida</taxon>
        <taxon>Philodinidae</taxon>
        <taxon>Rotaria</taxon>
    </lineage>
</organism>
<dbReference type="InterPro" id="IPR024079">
    <property type="entry name" value="MetalloPept_cat_dom_sf"/>
</dbReference>
<dbReference type="Gene3D" id="3.40.390.10">
    <property type="entry name" value="Collagenase (Catalytic Domain)"/>
    <property type="match status" value="1"/>
</dbReference>
<gene>
    <name evidence="1" type="ORF">FNK824_LOCUS40986</name>
</gene>
<evidence type="ECO:0000313" key="2">
    <source>
        <dbReference type="Proteomes" id="UP000663874"/>
    </source>
</evidence>
<dbReference type="Proteomes" id="UP000663874">
    <property type="component" value="Unassembled WGS sequence"/>
</dbReference>
<name>A0A820IIR9_9BILA</name>
<dbReference type="AlphaFoldDB" id="A0A820IIR9"/>
<protein>
    <submittedName>
        <fullName evidence="1">Uncharacterized protein</fullName>
    </submittedName>
</protein>
<comment type="caution">
    <text evidence="1">The sequence shown here is derived from an EMBL/GenBank/DDBJ whole genome shotgun (WGS) entry which is preliminary data.</text>
</comment>
<proteinExistence type="predicted"/>
<sequence length="35" mass="4000">MLVLKRVRGPTSNFDEFDRVFNCKPGQGNSQLNKC</sequence>
<accession>A0A820IIR9</accession>
<feature type="non-terminal residue" evidence="1">
    <location>
        <position position="1"/>
    </location>
</feature>
<reference evidence="1" key="1">
    <citation type="submission" date="2021-02" db="EMBL/GenBank/DDBJ databases">
        <authorList>
            <person name="Nowell W R."/>
        </authorList>
    </citation>
    <scope>NUCLEOTIDE SEQUENCE</scope>
</reference>
<dbReference type="EMBL" id="CAJOBE010036358">
    <property type="protein sequence ID" value="CAF4310805.1"/>
    <property type="molecule type" value="Genomic_DNA"/>
</dbReference>
<dbReference type="GO" id="GO:0008237">
    <property type="term" value="F:metallopeptidase activity"/>
    <property type="evidence" value="ECO:0007669"/>
    <property type="project" value="InterPro"/>
</dbReference>